<proteinExistence type="predicted"/>
<dbReference type="PANTHER" id="PTHR31205:SF11">
    <property type="entry name" value="OS05G0115500 PROTEIN"/>
    <property type="match status" value="1"/>
</dbReference>
<dbReference type="AlphaFoldDB" id="J3M3D5"/>
<organism evidence="2">
    <name type="scientific">Oryza brachyantha</name>
    <name type="common">malo sina</name>
    <dbReference type="NCBI Taxonomy" id="4533"/>
    <lineage>
        <taxon>Eukaryota</taxon>
        <taxon>Viridiplantae</taxon>
        <taxon>Streptophyta</taxon>
        <taxon>Embryophyta</taxon>
        <taxon>Tracheophyta</taxon>
        <taxon>Spermatophyta</taxon>
        <taxon>Magnoliopsida</taxon>
        <taxon>Liliopsida</taxon>
        <taxon>Poales</taxon>
        <taxon>Poaceae</taxon>
        <taxon>BOP clade</taxon>
        <taxon>Oryzoideae</taxon>
        <taxon>Oryzeae</taxon>
        <taxon>Oryzinae</taxon>
        <taxon>Oryza</taxon>
    </lineage>
</organism>
<dbReference type="OMA" id="TVFLCAR"/>
<dbReference type="Proteomes" id="UP000006038">
    <property type="component" value="Chromosome 5"/>
</dbReference>
<reference evidence="2" key="2">
    <citation type="submission" date="2013-04" db="UniProtKB">
        <authorList>
            <consortium name="EnsemblPlants"/>
        </authorList>
    </citation>
    <scope>IDENTIFICATION</scope>
</reference>
<feature type="domain" description="DUF569" evidence="1">
    <location>
        <begin position="1"/>
        <end position="51"/>
    </location>
</feature>
<dbReference type="EnsemblPlants" id="OB05G11090.1">
    <property type="protein sequence ID" value="OB05G11090.1"/>
    <property type="gene ID" value="OB05G11090"/>
</dbReference>
<keyword evidence="3" id="KW-1185">Reference proteome</keyword>
<dbReference type="HOGENOM" id="CLU_197841_0_0_1"/>
<sequence>MEVFQAAQFVRLRSSVRSSRYLAAADDGETVFLCARRGLHNTVWAVEPVAGVIPGASAGP</sequence>
<name>J3M3D5_ORYBR</name>
<dbReference type="Gramene" id="OB05G11090.1">
    <property type="protein sequence ID" value="OB05G11090.1"/>
    <property type="gene ID" value="OB05G11090"/>
</dbReference>
<accession>J3M3D5</accession>
<protein>
    <recommendedName>
        <fullName evidence="1">DUF569 domain-containing protein</fullName>
    </recommendedName>
</protein>
<evidence type="ECO:0000313" key="3">
    <source>
        <dbReference type="Proteomes" id="UP000006038"/>
    </source>
</evidence>
<dbReference type="InterPro" id="IPR007679">
    <property type="entry name" value="DUF569"/>
</dbReference>
<evidence type="ECO:0000259" key="1">
    <source>
        <dbReference type="Pfam" id="PF04601"/>
    </source>
</evidence>
<dbReference type="Pfam" id="PF04601">
    <property type="entry name" value="DUF569"/>
    <property type="match status" value="1"/>
</dbReference>
<reference evidence="2" key="1">
    <citation type="journal article" date="2013" name="Nat. Commun.">
        <title>Whole-genome sequencing of Oryza brachyantha reveals mechanisms underlying Oryza genome evolution.</title>
        <authorList>
            <person name="Chen J."/>
            <person name="Huang Q."/>
            <person name="Gao D."/>
            <person name="Wang J."/>
            <person name="Lang Y."/>
            <person name="Liu T."/>
            <person name="Li B."/>
            <person name="Bai Z."/>
            <person name="Luis Goicoechea J."/>
            <person name="Liang C."/>
            <person name="Chen C."/>
            <person name="Zhang W."/>
            <person name="Sun S."/>
            <person name="Liao Y."/>
            <person name="Zhang X."/>
            <person name="Yang L."/>
            <person name="Song C."/>
            <person name="Wang M."/>
            <person name="Shi J."/>
            <person name="Liu G."/>
            <person name="Liu J."/>
            <person name="Zhou H."/>
            <person name="Zhou W."/>
            <person name="Yu Q."/>
            <person name="An N."/>
            <person name="Chen Y."/>
            <person name="Cai Q."/>
            <person name="Wang B."/>
            <person name="Liu B."/>
            <person name="Min J."/>
            <person name="Huang Y."/>
            <person name="Wu H."/>
            <person name="Li Z."/>
            <person name="Zhang Y."/>
            <person name="Yin Y."/>
            <person name="Song W."/>
            <person name="Jiang J."/>
            <person name="Jackson S.A."/>
            <person name="Wing R.A."/>
            <person name="Wang J."/>
            <person name="Chen M."/>
        </authorList>
    </citation>
    <scope>NUCLEOTIDE SEQUENCE [LARGE SCALE GENOMIC DNA]</scope>
    <source>
        <strain evidence="2">cv. IRGC 101232</strain>
    </source>
</reference>
<dbReference type="PANTHER" id="PTHR31205">
    <property type="entry name" value="ACTIN CROSS-LINKING PROTEIN (DUF569)"/>
    <property type="match status" value="1"/>
</dbReference>
<evidence type="ECO:0000313" key="2">
    <source>
        <dbReference type="EnsemblPlants" id="OB05G11090.1"/>
    </source>
</evidence>